<dbReference type="Proteomes" id="UP000244527">
    <property type="component" value="Chromosome"/>
</dbReference>
<sequence length="162" mass="18327">MKNLILIRHGKSNWDVPFKDIDRPLDKKGMQDAHLMSSNICSFIPKTYVFWSSVAKRAADTAIIFSQNLSVPIESIVFKNDLYTFDDSQLEKIIKSCDNSFETLILFGHNGAITDFVNKFGDVFVENVPTAGFVSMQFATDSWKNIADGQIKKIITPKDLKK</sequence>
<keyword evidence="3" id="KW-1185">Reference proteome</keyword>
<dbReference type="CDD" id="cd07040">
    <property type="entry name" value="HP"/>
    <property type="match status" value="1"/>
</dbReference>
<dbReference type="OrthoDB" id="9810154at2"/>
<accession>A0A2S1LE69</accession>
<name>A0A2S1LE69_9FLAO</name>
<reference evidence="2 3" key="1">
    <citation type="submission" date="2017-04" db="EMBL/GenBank/DDBJ databases">
        <title>Compelte genome sequence of WV33.</title>
        <authorList>
            <person name="Lee P.C."/>
        </authorList>
    </citation>
    <scope>NUCLEOTIDE SEQUENCE [LARGE SCALE GENOMIC DNA]</scope>
    <source>
        <strain evidence="2 3">WV33</strain>
    </source>
</reference>
<evidence type="ECO:0000256" key="1">
    <source>
        <dbReference type="PIRSR" id="PIRSR613078-2"/>
    </source>
</evidence>
<dbReference type="SMART" id="SM00855">
    <property type="entry name" value="PGAM"/>
    <property type="match status" value="1"/>
</dbReference>
<dbReference type="AlphaFoldDB" id="A0A2S1LE69"/>
<protein>
    <submittedName>
        <fullName evidence="2">Histidine phosphatase family protein</fullName>
    </submittedName>
</protein>
<proteinExistence type="predicted"/>
<dbReference type="Gene3D" id="3.40.50.1240">
    <property type="entry name" value="Phosphoglycerate mutase-like"/>
    <property type="match status" value="1"/>
</dbReference>
<gene>
    <name evidence="2" type="ORF">FFWV33_11160</name>
</gene>
<evidence type="ECO:0000313" key="2">
    <source>
        <dbReference type="EMBL" id="AWG22034.1"/>
    </source>
</evidence>
<dbReference type="InterPro" id="IPR013078">
    <property type="entry name" value="His_Pase_superF_clade-1"/>
</dbReference>
<evidence type="ECO:0000313" key="3">
    <source>
        <dbReference type="Proteomes" id="UP000244527"/>
    </source>
</evidence>
<dbReference type="Pfam" id="PF00300">
    <property type="entry name" value="His_Phos_1"/>
    <property type="match status" value="1"/>
</dbReference>
<dbReference type="RefSeq" id="WP_108740965.1">
    <property type="nucleotide sequence ID" value="NZ_CP020918.1"/>
</dbReference>
<dbReference type="InterPro" id="IPR029033">
    <property type="entry name" value="His_PPase_superfam"/>
</dbReference>
<dbReference type="KEGG" id="ffa:FFWV33_11160"/>
<organism evidence="2 3">
    <name type="scientific">Flavobacterium faecale</name>
    <dbReference type="NCBI Taxonomy" id="1355330"/>
    <lineage>
        <taxon>Bacteria</taxon>
        <taxon>Pseudomonadati</taxon>
        <taxon>Bacteroidota</taxon>
        <taxon>Flavobacteriia</taxon>
        <taxon>Flavobacteriales</taxon>
        <taxon>Flavobacteriaceae</taxon>
        <taxon>Flavobacterium</taxon>
    </lineage>
</organism>
<dbReference type="SUPFAM" id="SSF53254">
    <property type="entry name" value="Phosphoglycerate mutase-like"/>
    <property type="match status" value="1"/>
</dbReference>
<dbReference type="EMBL" id="CP020918">
    <property type="protein sequence ID" value="AWG22034.1"/>
    <property type="molecule type" value="Genomic_DNA"/>
</dbReference>
<feature type="binding site" evidence="1">
    <location>
        <position position="57"/>
    </location>
    <ligand>
        <name>substrate</name>
    </ligand>
</feature>